<dbReference type="PANTHER" id="PTHR37422:SF13">
    <property type="entry name" value="LIPOPOLYSACCHARIDE BIOSYNTHESIS PROTEIN PA4999-RELATED"/>
    <property type="match status" value="1"/>
</dbReference>
<feature type="transmembrane region" description="Helical" evidence="5">
    <location>
        <begin position="112"/>
        <end position="137"/>
    </location>
</feature>
<dbReference type="Proteomes" id="UP000325788">
    <property type="component" value="Unassembled WGS sequence"/>
</dbReference>
<evidence type="ECO:0000313" key="10">
    <source>
        <dbReference type="Proteomes" id="UP000325788"/>
    </source>
</evidence>
<evidence type="ECO:0000256" key="2">
    <source>
        <dbReference type="ARBA" id="ARBA00022692"/>
    </source>
</evidence>
<keyword evidence="3 5" id="KW-1133">Transmembrane helix</keyword>
<evidence type="ECO:0000256" key="3">
    <source>
        <dbReference type="ARBA" id="ARBA00022989"/>
    </source>
</evidence>
<feature type="domain" description="O-antigen ligase-related" evidence="6">
    <location>
        <begin position="192"/>
        <end position="337"/>
    </location>
</feature>
<feature type="transmembrane region" description="Helical" evidence="5">
    <location>
        <begin position="414"/>
        <end position="433"/>
    </location>
</feature>
<reference evidence="9 10" key="1">
    <citation type="submission" date="2019-09" db="EMBL/GenBank/DDBJ databases">
        <title>Draft genome sequence of Acinetobacter tandoii W4-4-4 isolated from environmental water sample.</title>
        <authorList>
            <person name="Wee S.K."/>
            <person name="Yan B."/>
            <person name="Mustaffa S.B."/>
            <person name="Yap E.P.H."/>
        </authorList>
    </citation>
    <scope>NUCLEOTIDE SEQUENCE [LARGE SCALE GENOMIC DNA]</scope>
    <source>
        <strain evidence="9 10">W4-4-4</strain>
    </source>
</reference>
<dbReference type="Pfam" id="PF04932">
    <property type="entry name" value="Wzy_C"/>
    <property type="match status" value="1"/>
</dbReference>
<proteinExistence type="predicted"/>
<feature type="domain" description="Protein glycosylation ligase" evidence="8">
    <location>
        <begin position="153"/>
        <end position="178"/>
    </location>
</feature>
<feature type="transmembrane region" description="Helical" evidence="5">
    <location>
        <begin position="384"/>
        <end position="402"/>
    </location>
</feature>
<keyword evidence="2 5" id="KW-0812">Transmembrane</keyword>
<feature type="transmembrane region" description="Helical" evidence="5">
    <location>
        <begin position="362"/>
        <end position="378"/>
    </location>
</feature>
<dbReference type="RefSeq" id="WP_151504387.1">
    <property type="nucleotide sequence ID" value="NZ_VXLD01000003.1"/>
</dbReference>
<dbReference type="InterPro" id="IPR031726">
    <property type="entry name" value="PglL_A"/>
</dbReference>
<accession>A0A5N4WLM5</accession>
<dbReference type="InterPro" id="IPR021797">
    <property type="entry name" value="Wzy_C_2"/>
</dbReference>
<dbReference type="PANTHER" id="PTHR37422">
    <property type="entry name" value="TEICHURONIC ACID BIOSYNTHESIS PROTEIN TUAE"/>
    <property type="match status" value="1"/>
</dbReference>
<protein>
    <submittedName>
        <fullName evidence="9">Polymerase</fullName>
    </submittedName>
</protein>
<dbReference type="InterPro" id="IPR007016">
    <property type="entry name" value="O-antigen_ligase-rel_domated"/>
</dbReference>
<feature type="domain" description="Virulence factor membrane-bound polymerase C-terminal" evidence="7">
    <location>
        <begin position="366"/>
        <end position="521"/>
    </location>
</feature>
<dbReference type="InterPro" id="IPR051533">
    <property type="entry name" value="WaaL-like"/>
</dbReference>
<dbReference type="Pfam" id="PF15864">
    <property type="entry name" value="PglL_A"/>
    <property type="match status" value="1"/>
</dbReference>
<feature type="transmembrane region" description="Helical" evidence="5">
    <location>
        <begin position="207"/>
        <end position="224"/>
    </location>
</feature>
<keyword evidence="4 5" id="KW-0472">Membrane</keyword>
<evidence type="ECO:0000256" key="5">
    <source>
        <dbReference type="SAM" id="Phobius"/>
    </source>
</evidence>
<gene>
    <name evidence="9" type="ORF">F4W09_06795</name>
</gene>
<evidence type="ECO:0000259" key="7">
    <source>
        <dbReference type="Pfam" id="PF11846"/>
    </source>
</evidence>
<feature type="transmembrane region" description="Helical" evidence="5">
    <location>
        <begin position="231"/>
        <end position="251"/>
    </location>
</feature>
<dbReference type="Pfam" id="PF11846">
    <property type="entry name" value="Wzy_C_2"/>
    <property type="match status" value="1"/>
</dbReference>
<feature type="transmembrane region" description="Helical" evidence="5">
    <location>
        <begin position="330"/>
        <end position="350"/>
    </location>
</feature>
<comment type="subcellular location">
    <subcellularLocation>
        <location evidence="1">Membrane</location>
        <topology evidence="1">Multi-pass membrane protein</topology>
    </subcellularLocation>
</comment>
<evidence type="ECO:0000256" key="1">
    <source>
        <dbReference type="ARBA" id="ARBA00004141"/>
    </source>
</evidence>
<feature type="transmembrane region" description="Helical" evidence="5">
    <location>
        <begin position="185"/>
        <end position="201"/>
    </location>
</feature>
<evidence type="ECO:0000259" key="8">
    <source>
        <dbReference type="Pfam" id="PF15864"/>
    </source>
</evidence>
<comment type="caution">
    <text evidence="9">The sequence shown here is derived from an EMBL/GenBank/DDBJ whole genome shotgun (WGS) entry which is preliminary data.</text>
</comment>
<feature type="transmembrane region" description="Helical" evidence="5">
    <location>
        <begin position="53"/>
        <end position="73"/>
    </location>
</feature>
<organism evidence="9 10">
    <name type="scientific">Acinetobacter tandoii</name>
    <dbReference type="NCBI Taxonomy" id="202954"/>
    <lineage>
        <taxon>Bacteria</taxon>
        <taxon>Pseudomonadati</taxon>
        <taxon>Pseudomonadota</taxon>
        <taxon>Gammaproteobacteria</taxon>
        <taxon>Moraxellales</taxon>
        <taxon>Moraxellaceae</taxon>
        <taxon>Acinetobacter</taxon>
    </lineage>
</organism>
<feature type="transmembrane region" description="Helical" evidence="5">
    <location>
        <begin position="26"/>
        <end position="46"/>
    </location>
</feature>
<feature type="transmembrane region" description="Helical" evidence="5">
    <location>
        <begin position="157"/>
        <end position="178"/>
    </location>
</feature>
<dbReference type="EMBL" id="VXLD01000003">
    <property type="protein sequence ID" value="KAB1856689.1"/>
    <property type="molecule type" value="Genomic_DNA"/>
</dbReference>
<evidence type="ECO:0000259" key="6">
    <source>
        <dbReference type="Pfam" id="PF04932"/>
    </source>
</evidence>
<feature type="transmembrane region" description="Helical" evidence="5">
    <location>
        <begin position="79"/>
        <end position="100"/>
    </location>
</feature>
<sequence>MKFILSLLASVLIALAWLLPVHYRPWVTYTGELFAFLSLFALIAIFFQQKIKVPVLTLPLVVMAFIPLLQWVFGLEFFFSIALISSLFVFAFWLSVVLGYNLSLTLKDREQVFTNLSYVLLVVGTFSGVMAICQWLTIENSIPGIANLRSNRPYANFAQPNNMATFLILSLMAILYLFEKSKLKTWILSLCSLTILIALVLSQSRTSWVVCILFLVYFFYQQYRGYLRLKWYAMLTWVGLFIGLILVMPIVDHWVAQVAHLAIADSPTAIERASTGHLRLGIWQQMLYAISDRPWFGYGWNQTSVAQVAVSEYYRIPEWVRSSHNFVLDFLVWNGLLIGIPFLGYLIYLGYRLISRVRSTESVIGILMIVAVLVHALLEYPQNYAYFLLPLGFIVGLVLSQEPQLKVWTLAPKYTQMMFVIGGVLLVLIHRDYMVAVPKLNQSMRYEHTPEKITNHDRIYVLDELSRRIAWIRLNPNTVLSKAELQQIHEMVQCYPTKYDLLKYARVLAFNGDEQGARHQLWLLKELKHVNVSYESLLEPAK</sequence>
<name>A0A5N4WLM5_9GAMM</name>
<evidence type="ECO:0000256" key="4">
    <source>
        <dbReference type="ARBA" id="ARBA00023136"/>
    </source>
</evidence>
<dbReference type="AlphaFoldDB" id="A0A5N4WLM5"/>
<dbReference type="GO" id="GO:0016020">
    <property type="term" value="C:membrane"/>
    <property type="evidence" value="ECO:0007669"/>
    <property type="project" value="UniProtKB-SubCell"/>
</dbReference>
<evidence type="ECO:0000313" key="9">
    <source>
        <dbReference type="EMBL" id="KAB1856689.1"/>
    </source>
</evidence>